<feature type="domain" description="Fumarylacetoacetase-like C-terminal" evidence="14">
    <location>
        <begin position="129"/>
        <end position="418"/>
    </location>
</feature>
<organism evidence="16">
    <name type="scientific">uncultured bacterium 162</name>
    <dbReference type="NCBI Taxonomy" id="698381"/>
    <lineage>
        <taxon>Bacteria</taxon>
        <taxon>environmental samples</taxon>
    </lineage>
</organism>
<keyword evidence="9" id="KW-0828">Tyrosine catabolism</keyword>
<name>E3T759_9BACT</name>
<evidence type="ECO:0000313" key="16">
    <source>
        <dbReference type="EMBL" id="ADC36153.1"/>
    </source>
</evidence>
<evidence type="ECO:0000256" key="9">
    <source>
        <dbReference type="ARBA" id="ARBA00022878"/>
    </source>
</evidence>
<accession>E3T759</accession>
<evidence type="ECO:0000256" key="4">
    <source>
        <dbReference type="ARBA" id="ARBA00012094"/>
    </source>
</evidence>
<keyword evidence="5 13" id="KW-0479">Metal-binding</keyword>
<evidence type="ECO:0000259" key="14">
    <source>
        <dbReference type="Pfam" id="PF01557"/>
    </source>
</evidence>
<dbReference type="EMBL" id="GU260714">
    <property type="protein sequence ID" value="ADC36153.1"/>
    <property type="molecule type" value="Genomic_DNA"/>
</dbReference>
<evidence type="ECO:0000256" key="11">
    <source>
        <dbReference type="PIRSR" id="PIRSR605959-1"/>
    </source>
</evidence>
<dbReference type="AlphaFoldDB" id="E3T759"/>
<feature type="binding site" evidence="12">
    <location>
        <position position="249"/>
    </location>
    <ligand>
        <name>substrate</name>
    </ligand>
</feature>
<reference evidence="16" key="1">
    <citation type="submission" date="2009-12" db="EMBL/GenBank/DDBJ databases">
        <authorList>
            <person name="Kielak A."/>
            <person name="van Veen J.A."/>
            <person name="Kowalchuk G.A."/>
        </authorList>
    </citation>
    <scope>NUCLEOTIDE SEQUENCE</scope>
</reference>
<feature type="binding site" evidence="13">
    <location>
        <position position="131"/>
    </location>
    <ligand>
        <name>Ca(2+)</name>
        <dbReference type="ChEBI" id="CHEBI:29108"/>
    </ligand>
</feature>
<keyword evidence="10" id="KW-0585">Phenylalanine catabolism</keyword>
<evidence type="ECO:0000256" key="5">
    <source>
        <dbReference type="ARBA" id="ARBA00022723"/>
    </source>
</evidence>
<dbReference type="InterPro" id="IPR005959">
    <property type="entry name" value="Fumarylacetoacetase"/>
</dbReference>
<dbReference type="Pfam" id="PF01557">
    <property type="entry name" value="FAA_hydrolase"/>
    <property type="match status" value="1"/>
</dbReference>
<evidence type="ECO:0000256" key="1">
    <source>
        <dbReference type="ARBA" id="ARBA00001913"/>
    </source>
</evidence>
<keyword evidence="8 13" id="KW-0460">Magnesium</keyword>
<dbReference type="PANTHER" id="PTHR43069">
    <property type="entry name" value="FUMARYLACETOACETASE"/>
    <property type="match status" value="1"/>
</dbReference>
<feature type="binding site" evidence="12">
    <location>
        <position position="147"/>
    </location>
    <ligand>
        <name>substrate</name>
    </ligand>
</feature>
<evidence type="ECO:0000256" key="2">
    <source>
        <dbReference type="ARBA" id="ARBA00001946"/>
    </source>
</evidence>
<feature type="binding site" evidence="13">
    <location>
        <position position="238"/>
    </location>
    <ligand>
        <name>Ca(2+)</name>
        <dbReference type="ChEBI" id="CHEBI:29108"/>
    </ligand>
</feature>
<dbReference type="SUPFAM" id="SSF63433">
    <property type="entry name" value="Fumarylacetoacetate hydrolase, FAH, N-terminal domain"/>
    <property type="match status" value="1"/>
</dbReference>
<keyword evidence="6" id="KW-0378">Hydrolase</keyword>
<feature type="binding site" evidence="13">
    <location>
        <position position="262"/>
    </location>
    <ligand>
        <name>Mg(2+)</name>
        <dbReference type="ChEBI" id="CHEBI:18420"/>
    </ligand>
</feature>
<feature type="domain" description="Fumarylacetoacetase N-terminal" evidence="15">
    <location>
        <begin position="24"/>
        <end position="123"/>
    </location>
</feature>
<feature type="active site" description="Proton acceptor" evidence="11">
    <location>
        <position position="138"/>
    </location>
</feature>
<evidence type="ECO:0000256" key="3">
    <source>
        <dbReference type="ARBA" id="ARBA00004782"/>
    </source>
</evidence>
<keyword evidence="7 13" id="KW-0106">Calcium</keyword>
<dbReference type="GO" id="GO:0006559">
    <property type="term" value="P:L-phenylalanine catabolic process"/>
    <property type="evidence" value="ECO:0007669"/>
    <property type="project" value="UniProtKB-UniPathway"/>
</dbReference>
<comment type="cofactor">
    <cofactor evidence="1 13">
        <name>Ca(2+)</name>
        <dbReference type="ChEBI" id="CHEBI:29108"/>
    </cofactor>
</comment>
<feature type="binding site" evidence="13">
    <location>
        <position position="204"/>
    </location>
    <ligand>
        <name>Ca(2+)</name>
        <dbReference type="ChEBI" id="CHEBI:29108"/>
    </ligand>
</feature>
<dbReference type="Pfam" id="PF09298">
    <property type="entry name" value="FAA_hydrolase_N"/>
    <property type="match status" value="1"/>
</dbReference>
<dbReference type="InterPro" id="IPR036462">
    <property type="entry name" value="Fumarylacetoacetase_N_sf"/>
</dbReference>
<feature type="binding site" evidence="13">
    <location>
        <position position="258"/>
    </location>
    <ligand>
        <name>Mg(2+)</name>
        <dbReference type="ChEBI" id="CHEBI:18420"/>
    </ligand>
</feature>
<dbReference type="InterPro" id="IPR011234">
    <property type="entry name" value="Fumarylacetoacetase-like_C"/>
</dbReference>
<reference evidence="16" key="2">
    <citation type="journal article" date="2010" name="Appl. Environ. Microbiol.">
        <title>Comparative analysis of acidobacterial genomic fragments from terrestrial and aquatic metagenomic libraries, with emphasis on acidobacteria subdivision 6.</title>
        <authorList>
            <person name="Kielak A.M."/>
            <person name="van Veen J.A."/>
            <person name="Kowalchuk G.A."/>
        </authorList>
    </citation>
    <scope>NUCLEOTIDE SEQUENCE</scope>
</reference>
<evidence type="ECO:0000256" key="12">
    <source>
        <dbReference type="PIRSR" id="PIRSR605959-2"/>
    </source>
</evidence>
<dbReference type="Gene3D" id="2.30.30.230">
    <property type="entry name" value="Fumarylacetoacetase, N-terminal domain"/>
    <property type="match status" value="1"/>
</dbReference>
<proteinExistence type="predicted"/>
<evidence type="ECO:0000256" key="13">
    <source>
        <dbReference type="PIRSR" id="PIRSR605959-3"/>
    </source>
</evidence>
<sequence>MAAPHPTRSWVKGANDPHGFGLTHLPYGAFHANGSTRLCVRIGEWLLDLAACADSPVSESLPIDVRRAMAQPTLNALLALGPPSWQTLREWLISILSETAPADAKTSLEWFLHRIHDEQLALPLAVGNYTDFYASLHHARRVGEIFRPGNPLLPNYKHIPIGYHGRASSIVVSGTGIRRPWGQSRPATEGAAPTFAPTAALDYEAELALIVGTGNPLGQPIPVAEARKHLFGVALLNDWSARDIQSWEYQPLGPFLGKNFATTLSPWITPLAALEAFRVPARPRPKGDPEPLPYLFNQTDQASGALDIQVATTLSTAPLSTTNTRELYWTPAQLIAHHTSNGCNLQAGDILATGTLSGPDLKSAGCLLEHTQNGTHPITLPNGEQRAWLADGDEITLTATCERPGTPSIQLGTCTARVLPALT</sequence>
<feature type="binding site" evidence="13">
    <location>
        <position position="238"/>
    </location>
    <ligand>
        <name>Mg(2+)</name>
        <dbReference type="ChEBI" id="CHEBI:18420"/>
    </ligand>
</feature>
<dbReference type="UniPathway" id="UPA00139">
    <property type="reaction ID" value="UER00341"/>
</dbReference>
<feature type="binding site" evidence="13">
    <location>
        <position position="206"/>
    </location>
    <ligand>
        <name>Ca(2+)</name>
        <dbReference type="ChEBI" id="CHEBI:29108"/>
    </ligand>
</feature>
<feature type="binding site" evidence="12">
    <location>
        <position position="245"/>
    </location>
    <ligand>
        <name>substrate</name>
    </ligand>
</feature>
<dbReference type="Gene3D" id="3.90.850.10">
    <property type="entry name" value="Fumarylacetoacetase-like, C-terminal domain"/>
    <property type="match status" value="1"/>
</dbReference>
<protein>
    <recommendedName>
        <fullName evidence="4">fumarylacetoacetase</fullName>
        <ecNumber evidence="4">3.7.1.2</ecNumber>
    </recommendedName>
</protein>
<dbReference type="GO" id="GO:1902000">
    <property type="term" value="P:homogentisate catabolic process"/>
    <property type="evidence" value="ECO:0007669"/>
    <property type="project" value="TreeGrafter"/>
</dbReference>
<evidence type="ECO:0000256" key="10">
    <source>
        <dbReference type="ARBA" id="ARBA00023232"/>
    </source>
</evidence>
<evidence type="ECO:0000256" key="7">
    <source>
        <dbReference type="ARBA" id="ARBA00022837"/>
    </source>
</evidence>
<dbReference type="PANTHER" id="PTHR43069:SF2">
    <property type="entry name" value="FUMARYLACETOACETASE"/>
    <property type="match status" value="1"/>
</dbReference>
<dbReference type="InterPro" id="IPR036663">
    <property type="entry name" value="Fumarylacetoacetase_C_sf"/>
</dbReference>
<feature type="binding site" evidence="12">
    <location>
        <position position="355"/>
    </location>
    <ligand>
        <name>substrate</name>
    </ligand>
</feature>
<dbReference type="GO" id="GO:0004334">
    <property type="term" value="F:fumarylacetoacetase activity"/>
    <property type="evidence" value="ECO:0007669"/>
    <property type="project" value="UniProtKB-EC"/>
</dbReference>
<evidence type="ECO:0000256" key="8">
    <source>
        <dbReference type="ARBA" id="ARBA00022842"/>
    </source>
</evidence>
<dbReference type="NCBIfam" id="TIGR01266">
    <property type="entry name" value="fum_ac_acetase"/>
    <property type="match status" value="1"/>
</dbReference>
<dbReference type="GO" id="GO:0046872">
    <property type="term" value="F:metal ion binding"/>
    <property type="evidence" value="ECO:0007669"/>
    <property type="project" value="UniProtKB-KW"/>
</dbReference>
<comment type="pathway">
    <text evidence="3">Amino-acid degradation; L-phenylalanine degradation; acetoacetate and fumarate from L-phenylalanine: step 6/6.</text>
</comment>
<dbReference type="EC" id="3.7.1.2" evidence="4"/>
<evidence type="ECO:0000259" key="15">
    <source>
        <dbReference type="Pfam" id="PF09298"/>
    </source>
</evidence>
<dbReference type="InterPro" id="IPR015377">
    <property type="entry name" value="Fumarylacetoacetase_N"/>
</dbReference>
<evidence type="ECO:0000256" key="6">
    <source>
        <dbReference type="ARBA" id="ARBA00022801"/>
    </source>
</evidence>
<dbReference type="GO" id="GO:0006572">
    <property type="term" value="P:L-tyrosine catabolic process"/>
    <property type="evidence" value="ECO:0007669"/>
    <property type="project" value="UniProtKB-KW"/>
</dbReference>
<feature type="binding site" evidence="12">
    <location>
        <position position="133"/>
    </location>
    <ligand>
        <name>substrate</name>
    </ligand>
</feature>
<comment type="cofactor">
    <cofactor evidence="2 13">
        <name>Mg(2+)</name>
        <dbReference type="ChEBI" id="CHEBI:18420"/>
    </cofactor>
</comment>
<dbReference type="SUPFAM" id="SSF56529">
    <property type="entry name" value="FAH"/>
    <property type="match status" value="1"/>
</dbReference>